<accession>A0A9P7G5G0</accession>
<comment type="caution">
    <text evidence="3">The sequence shown here is derived from an EMBL/GenBank/DDBJ whole genome shotgun (WGS) entry which is preliminary data.</text>
</comment>
<dbReference type="EMBL" id="JABCKV010000131">
    <property type="protein sequence ID" value="KAG5643145.1"/>
    <property type="molecule type" value="Genomic_DNA"/>
</dbReference>
<evidence type="ECO:0000256" key="1">
    <source>
        <dbReference type="SAM" id="MobiDB-lite"/>
    </source>
</evidence>
<proteinExistence type="predicted"/>
<evidence type="ECO:0000259" key="2">
    <source>
        <dbReference type="Pfam" id="PF21762"/>
    </source>
</evidence>
<dbReference type="OrthoDB" id="5953249at2759"/>
<dbReference type="Proteomes" id="UP000775547">
    <property type="component" value="Unassembled WGS sequence"/>
</dbReference>
<reference evidence="3" key="1">
    <citation type="submission" date="2020-07" db="EMBL/GenBank/DDBJ databases">
        <authorList>
            <person name="Nieuwenhuis M."/>
            <person name="Van De Peppel L.J.J."/>
        </authorList>
    </citation>
    <scope>NUCLEOTIDE SEQUENCE</scope>
    <source>
        <strain evidence="3">AP01</strain>
        <tissue evidence="3">Mycelium</tissue>
    </source>
</reference>
<feature type="compositionally biased region" description="Low complexity" evidence="1">
    <location>
        <begin position="379"/>
        <end position="396"/>
    </location>
</feature>
<keyword evidence="4" id="KW-1185">Reference proteome</keyword>
<evidence type="ECO:0000313" key="4">
    <source>
        <dbReference type="Proteomes" id="UP000775547"/>
    </source>
</evidence>
<feature type="region of interest" description="Disordered" evidence="1">
    <location>
        <begin position="359"/>
        <end position="396"/>
    </location>
</feature>
<evidence type="ECO:0000313" key="3">
    <source>
        <dbReference type="EMBL" id="KAG5643145.1"/>
    </source>
</evidence>
<dbReference type="InterPro" id="IPR040151">
    <property type="entry name" value="Gfd2/YDR514C-like"/>
</dbReference>
<sequence>MIKTRRVSLPRCAGERLIHIAQRYGETLQQAPNILQVTPFENTNRHLRHISDYATYKKLHSTLPAAVLSALKSRVKAGEPKAIRELWEKKDKTFLAIDLEWSERNEKSCLEFGYAAVRCGHLDALGHWPPSPENYRKGHFIIAEYVDKVVNKHCPTHPWHYAFGDSQIAPKAKLSDIIQAVISLASPDSETTANTLVLVAHGISGDLARLEEMRIKLPHNMLVINTATYERVLHSTGLRGIMLDPRTNSTRTPSSTLSLENMLRSFTTHPISPPPASVSPVPLVLPNVKMHNAGNDAFLCLFALQFLLDPANTPVFSLKKGLIGRPGFGGPRPHSLVLLPNLMLGPMPSSSPSTFNLAAEFGQMNTRERSPGPNGSLQPPNGSSSRRVPGRSSGRR</sequence>
<dbReference type="PANTHER" id="PTHR28083">
    <property type="entry name" value="GOOD FOR FULL DBP5 ACTIVITY PROTEIN 2"/>
    <property type="match status" value="1"/>
</dbReference>
<protein>
    <recommendedName>
        <fullName evidence="2">Gfd2/YDR514C-like C-terminal domain-containing protein</fullName>
    </recommendedName>
</protein>
<dbReference type="InterPro" id="IPR012337">
    <property type="entry name" value="RNaseH-like_sf"/>
</dbReference>
<organism evidence="3 4">
    <name type="scientific">Asterophora parasitica</name>
    <dbReference type="NCBI Taxonomy" id="117018"/>
    <lineage>
        <taxon>Eukaryota</taxon>
        <taxon>Fungi</taxon>
        <taxon>Dikarya</taxon>
        <taxon>Basidiomycota</taxon>
        <taxon>Agaricomycotina</taxon>
        <taxon>Agaricomycetes</taxon>
        <taxon>Agaricomycetidae</taxon>
        <taxon>Agaricales</taxon>
        <taxon>Tricholomatineae</taxon>
        <taxon>Lyophyllaceae</taxon>
        <taxon>Asterophora</taxon>
    </lineage>
</organism>
<dbReference type="AlphaFoldDB" id="A0A9P7G5G0"/>
<feature type="domain" description="Gfd2/YDR514C-like C-terminal" evidence="2">
    <location>
        <begin position="93"/>
        <end position="228"/>
    </location>
</feature>
<dbReference type="InterPro" id="IPR048519">
    <property type="entry name" value="Gfd2/YDR514C-like_C"/>
</dbReference>
<gene>
    <name evidence="3" type="ORF">DXG03_001507</name>
</gene>
<name>A0A9P7G5G0_9AGAR</name>
<dbReference type="PANTHER" id="PTHR28083:SF1">
    <property type="entry name" value="GOOD FOR FULL DBP5 ACTIVITY PROTEIN 2"/>
    <property type="match status" value="1"/>
</dbReference>
<dbReference type="SUPFAM" id="SSF53098">
    <property type="entry name" value="Ribonuclease H-like"/>
    <property type="match status" value="1"/>
</dbReference>
<reference evidence="3" key="2">
    <citation type="submission" date="2021-10" db="EMBL/GenBank/DDBJ databases">
        <title>Phylogenomics reveals ancestral predisposition of the termite-cultivated fungus Termitomyces towards a domesticated lifestyle.</title>
        <authorList>
            <person name="Auxier B."/>
            <person name="Grum-Grzhimaylo A."/>
            <person name="Cardenas M.E."/>
            <person name="Lodge J.D."/>
            <person name="Laessoe T."/>
            <person name="Pedersen O."/>
            <person name="Smith M.E."/>
            <person name="Kuyper T.W."/>
            <person name="Franco-Molano E.A."/>
            <person name="Baroni T.J."/>
            <person name="Aanen D.K."/>
        </authorList>
    </citation>
    <scope>NUCLEOTIDE SEQUENCE</scope>
    <source>
        <strain evidence="3">AP01</strain>
        <tissue evidence="3">Mycelium</tissue>
    </source>
</reference>
<dbReference type="Pfam" id="PF21762">
    <property type="entry name" value="DEDDh_C"/>
    <property type="match status" value="1"/>
</dbReference>
<dbReference type="GO" id="GO:0005634">
    <property type="term" value="C:nucleus"/>
    <property type="evidence" value="ECO:0007669"/>
    <property type="project" value="TreeGrafter"/>
</dbReference>